<comment type="caution">
    <text evidence="1">The sequence shown here is derived from an EMBL/GenBank/DDBJ whole genome shotgun (WGS) entry which is preliminary data.</text>
</comment>
<name>A0ABT1MQQ0_9RHOB</name>
<reference evidence="1 2" key="1">
    <citation type="submission" date="2022-03" db="EMBL/GenBank/DDBJ databases">
        <authorList>
            <person name="He Y."/>
        </authorList>
    </citation>
    <scope>NUCLEOTIDE SEQUENCE [LARGE SCALE GENOMIC DNA]</scope>
    <source>
        <strain evidence="1 2">TK19116</strain>
    </source>
</reference>
<evidence type="ECO:0000313" key="2">
    <source>
        <dbReference type="Proteomes" id="UP001203945"/>
    </source>
</evidence>
<evidence type="ECO:0008006" key="3">
    <source>
        <dbReference type="Google" id="ProtNLM"/>
    </source>
</evidence>
<dbReference type="Proteomes" id="UP001203945">
    <property type="component" value="Unassembled WGS sequence"/>
</dbReference>
<dbReference type="Pfam" id="PF08310">
    <property type="entry name" value="LGFP"/>
    <property type="match status" value="3"/>
</dbReference>
<dbReference type="EMBL" id="JAKZEU010000002">
    <property type="protein sequence ID" value="MCQ0970039.1"/>
    <property type="molecule type" value="Genomic_DNA"/>
</dbReference>
<organism evidence="1 2">
    <name type="scientific">Paracoccus albicereus</name>
    <dbReference type="NCBI Taxonomy" id="2922394"/>
    <lineage>
        <taxon>Bacteria</taxon>
        <taxon>Pseudomonadati</taxon>
        <taxon>Pseudomonadota</taxon>
        <taxon>Alphaproteobacteria</taxon>
        <taxon>Rhodobacterales</taxon>
        <taxon>Paracoccaceae</taxon>
        <taxon>Paracoccus</taxon>
    </lineage>
</organism>
<dbReference type="RefSeq" id="WP_255329036.1">
    <property type="nucleotide sequence ID" value="NZ_JAKZEU010000002.1"/>
</dbReference>
<dbReference type="InterPro" id="IPR013207">
    <property type="entry name" value="LGFP"/>
</dbReference>
<keyword evidence="2" id="KW-1185">Reference proteome</keyword>
<protein>
    <recommendedName>
        <fullName evidence="3">LGFP repeat-containing protein</fullName>
    </recommendedName>
</protein>
<evidence type="ECO:0000313" key="1">
    <source>
        <dbReference type="EMBL" id="MCQ0970039.1"/>
    </source>
</evidence>
<gene>
    <name evidence="1" type="ORF">MLD63_06315</name>
</gene>
<accession>A0ABT1MQQ0</accession>
<proteinExistence type="predicted"/>
<sequence length="478" mass="51442">MTNLINYTLAMRIKDDENWPQSDEFANRSVSGVIQLDDSTPTREILNIGRCGGEVRVEARYTFTRAAGGAVSVSGNLKLFEGTSTNSSDLDGTASVSGSIAANGSATLAKRVNNTDEGGDWADVTLTISNALLNQNDPCANIEAKAKALGAAFTGAAQGPCEAVRGGHRRRYAGCDIYYSPATGAHEVHGDIRAKYNAKGGPDSDLFLPVTDETTTPDTVGRFNHFSGNGSIYWHPQTGPMEVRGGIRGVWAGQGWERGGLGYPTSDEMMIKQRPAQWFSDFQNGVVFWEENARQDPAIATLSRARVLSAFDQAFRKRVTDSRVDIQSVSIVGVSATGYDFWRSINRSITFRIAGEVASGHWFIPDPNWWVEIPIRFEATPAPNANTALALRVRQSGTARIHADNFAGIGTGDTVAGIKAAIESAFANPIKLADVPAEAWLLSAKVMADGAVTLFFRPDIAGRFAAFTAQQALDNIQI</sequence>